<protein>
    <submittedName>
        <fullName evidence="2">Uncharacterized protein</fullName>
    </submittedName>
</protein>
<feature type="signal peptide" evidence="1">
    <location>
        <begin position="1"/>
        <end position="21"/>
    </location>
</feature>
<sequence length="120" mass="12853">MFRVPAFSLLFALITALPAQAASAPHPAAVLAEARAYAYTAALSLPVAMVNNEGERIEGAGCNDPRLVIPVTLRLNQIEFCTASVSGEHEYEVQVRFKNGLAFIADQNGVRQVDAARTLP</sequence>
<dbReference type="PATRIC" id="fig|745776.4.peg.2126"/>
<organism evidence="2 3">
    <name type="scientific">Deinococcus gobiensis (strain DSM 21396 / JCM 16679 / CGMCC 1.7299 / I-0)</name>
    <dbReference type="NCBI Taxonomy" id="745776"/>
    <lineage>
        <taxon>Bacteria</taxon>
        <taxon>Thermotogati</taxon>
        <taxon>Deinococcota</taxon>
        <taxon>Deinococci</taxon>
        <taxon>Deinococcales</taxon>
        <taxon>Deinococcaceae</taxon>
        <taxon>Deinococcus</taxon>
    </lineage>
</organism>
<dbReference type="STRING" id="745776.DGo_CA2071"/>
<dbReference type="HOGENOM" id="CLU_2045820_0_0_0"/>
<gene>
    <name evidence="2" type="ordered locus">DGo_CA2071</name>
</gene>
<proteinExistence type="predicted"/>
<feature type="chain" id="PRO_5003612030" evidence="1">
    <location>
        <begin position="22"/>
        <end position="120"/>
    </location>
</feature>
<name>H8GY70_DEIGI</name>
<evidence type="ECO:0000313" key="2">
    <source>
        <dbReference type="EMBL" id="AFD25998.1"/>
    </source>
</evidence>
<dbReference type="EMBL" id="CP002191">
    <property type="protein sequence ID" value="AFD25998.1"/>
    <property type="molecule type" value="Genomic_DNA"/>
</dbReference>
<evidence type="ECO:0000256" key="1">
    <source>
        <dbReference type="SAM" id="SignalP"/>
    </source>
</evidence>
<keyword evidence="1" id="KW-0732">Signal</keyword>
<reference evidence="2 3" key="1">
    <citation type="journal article" date="2012" name="PLoS ONE">
        <title>Genome sequence and transcriptome analysis of the radioresistant bacterium Deinococcus gobiensis: insights into the extreme environmental adaptations.</title>
        <authorList>
            <person name="Yuan M."/>
            <person name="Chen M."/>
            <person name="Zhang W."/>
            <person name="Lu W."/>
            <person name="Wang J."/>
            <person name="Yang M."/>
            <person name="Zhao P."/>
            <person name="Tang R."/>
            <person name="Li X."/>
            <person name="Hao Y."/>
            <person name="Zhou Z."/>
            <person name="Zhan Y."/>
            <person name="Yu H."/>
            <person name="Teng C."/>
            <person name="Yan Y."/>
            <person name="Ping S."/>
            <person name="Wang Y."/>
            <person name="Lin M."/>
        </authorList>
    </citation>
    <scope>NUCLEOTIDE SEQUENCE [LARGE SCALE GENOMIC DNA]</scope>
    <source>
        <strain evidence="2 3">I-0</strain>
    </source>
</reference>
<dbReference type="Proteomes" id="UP000007575">
    <property type="component" value="Chromosome"/>
</dbReference>
<dbReference type="OrthoDB" id="72847at2"/>
<dbReference type="RefSeq" id="WP_014685481.1">
    <property type="nucleotide sequence ID" value="NC_017790.1"/>
</dbReference>
<evidence type="ECO:0000313" key="3">
    <source>
        <dbReference type="Proteomes" id="UP000007575"/>
    </source>
</evidence>
<accession>H8GY70</accession>
<dbReference type="AlphaFoldDB" id="H8GY70"/>
<keyword evidence="3" id="KW-1185">Reference proteome</keyword>
<dbReference type="KEGG" id="dgo:DGo_CA2071"/>